<dbReference type="EMBL" id="MPUH01000857">
    <property type="protein sequence ID" value="OMJ72991.1"/>
    <property type="molecule type" value="Genomic_DNA"/>
</dbReference>
<evidence type="ECO:0000259" key="1">
    <source>
        <dbReference type="Pfam" id="PF00650"/>
    </source>
</evidence>
<evidence type="ECO:0000313" key="2">
    <source>
        <dbReference type="EMBL" id="OMJ72991.1"/>
    </source>
</evidence>
<dbReference type="Pfam" id="PF00650">
    <property type="entry name" value="CRAL_TRIO"/>
    <property type="match status" value="1"/>
</dbReference>
<comment type="caution">
    <text evidence="2">The sequence shown here is derived from an EMBL/GenBank/DDBJ whole genome shotgun (WGS) entry which is preliminary data.</text>
</comment>
<dbReference type="AlphaFoldDB" id="A0A1R2B8A0"/>
<keyword evidence="3" id="KW-1185">Reference proteome</keyword>
<feature type="domain" description="CRAL-TRIO" evidence="1">
    <location>
        <begin position="113"/>
        <end position="252"/>
    </location>
</feature>
<dbReference type="PANTHER" id="PTHR46818">
    <property type="entry name" value="DOMAIN-CONTAINING PROTEIN, PUTATIVE-RELATED"/>
    <property type="match status" value="1"/>
</dbReference>
<dbReference type="InterPro" id="IPR036865">
    <property type="entry name" value="CRAL-TRIO_dom_sf"/>
</dbReference>
<evidence type="ECO:0000313" key="3">
    <source>
        <dbReference type="Proteomes" id="UP000187209"/>
    </source>
</evidence>
<dbReference type="SUPFAM" id="SSF46938">
    <property type="entry name" value="CRAL/TRIO N-terminal domain"/>
    <property type="match status" value="1"/>
</dbReference>
<name>A0A1R2B8A0_9CILI</name>
<gene>
    <name evidence="2" type="ORF">SteCoe_28443</name>
</gene>
<proteinExistence type="predicted"/>
<reference evidence="2 3" key="1">
    <citation type="submission" date="2016-11" db="EMBL/GenBank/DDBJ databases">
        <title>The macronuclear genome of Stentor coeruleus: a giant cell with tiny introns.</title>
        <authorList>
            <person name="Slabodnick M."/>
            <person name="Ruby J.G."/>
            <person name="Reiff S.B."/>
            <person name="Swart E.C."/>
            <person name="Gosai S."/>
            <person name="Prabakaran S."/>
            <person name="Witkowska E."/>
            <person name="Larue G.E."/>
            <person name="Fisher S."/>
            <person name="Freeman R.M."/>
            <person name="Gunawardena J."/>
            <person name="Chu W."/>
            <person name="Stover N.A."/>
            <person name="Gregory B.D."/>
            <person name="Nowacki M."/>
            <person name="Derisi J."/>
            <person name="Roy S.W."/>
            <person name="Marshall W.F."/>
            <person name="Sood P."/>
        </authorList>
    </citation>
    <scope>NUCLEOTIDE SEQUENCE [LARGE SCALE GENOMIC DNA]</scope>
    <source>
        <strain evidence="2">WM001</strain>
    </source>
</reference>
<organism evidence="2 3">
    <name type="scientific">Stentor coeruleus</name>
    <dbReference type="NCBI Taxonomy" id="5963"/>
    <lineage>
        <taxon>Eukaryota</taxon>
        <taxon>Sar</taxon>
        <taxon>Alveolata</taxon>
        <taxon>Ciliophora</taxon>
        <taxon>Postciliodesmatophora</taxon>
        <taxon>Heterotrichea</taxon>
        <taxon>Heterotrichida</taxon>
        <taxon>Stentoridae</taxon>
        <taxon>Stentor</taxon>
    </lineage>
</organism>
<dbReference type="CDD" id="cd00170">
    <property type="entry name" value="SEC14"/>
    <property type="match status" value="1"/>
</dbReference>
<dbReference type="PANTHER" id="PTHR46818:SF1">
    <property type="entry name" value="CHROMOSOME UNDETERMINED SCAFFOLD_125, WHOLE GENOME SHOTGUN SEQUENCE"/>
    <property type="match status" value="1"/>
</dbReference>
<dbReference type="InterPro" id="IPR001251">
    <property type="entry name" value="CRAL-TRIO_dom"/>
</dbReference>
<dbReference type="InterPro" id="IPR036273">
    <property type="entry name" value="CRAL/TRIO_N_dom_sf"/>
</dbReference>
<accession>A0A1R2B8A0</accession>
<protein>
    <recommendedName>
        <fullName evidence="1">CRAL-TRIO domain-containing protein</fullName>
    </recommendedName>
</protein>
<dbReference type="OrthoDB" id="75724at2759"/>
<sequence length="400" mass="46665">MKIGNFEVAPPKEAYRYWPTPQHCLIETEEFVERLIFAKQELKEWEKVMVEQLDKYLAQRDLTIPDNLMKLRFLYGQGWNVPQTYEALKYHLKWKLEWPPCKSLIPLLQPVLSSGGVYMHGRDNRYRPTIIIRPFILSRFPYHLHLASAYFLLEFILEAMLIPGQIENWVLLIDLKKYPITDLALHKKFIAELFTHYPCRVGKIFLLRGGRNLHGLNKLLPPNTLYKVNIVDKKTDMLNDFHPQQLEIRYGGSVANLKNFWPPTVPSSSFRGATDSVQEFLSAHSSYREYFPGNAKICSDLSSLKASQAGEKESFISNNDFRDEVWQRLELVSASYSFLTLERLGTLENEEKKDKHKEGRKKFLSDEMTLASSREPNRMIKDDTEMPFVCNMCNSDCLIQ</sequence>
<dbReference type="Gene3D" id="3.40.525.10">
    <property type="entry name" value="CRAL-TRIO lipid binding domain"/>
    <property type="match status" value="1"/>
</dbReference>
<dbReference type="Proteomes" id="UP000187209">
    <property type="component" value="Unassembled WGS sequence"/>
</dbReference>
<dbReference type="SUPFAM" id="SSF52087">
    <property type="entry name" value="CRAL/TRIO domain"/>
    <property type="match status" value="1"/>
</dbReference>